<evidence type="ECO:0000256" key="16">
    <source>
        <dbReference type="HAMAP-Rule" id="MF_00426"/>
    </source>
</evidence>
<evidence type="ECO:0000256" key="12">
    <source>
        <dbReference type="ARBA" id="ARBA00023065"/>
    </source>
</evidence>
<reference evidence="20 21" key="2">
    <citation type="submission" date="2019-06" db="EMBL/GenBank/DDBJ databases">
        <title>Co-occurence of chitin degradation, pigmentation and bioactivity in marine Pseudoalteromonas.</title>
        <authorList>
            <person name="Sonnenschein E.C."/>
            <person name="Bech P.K."/>
        </authorList>
    </citation>
    <scope>NUCLEOTIDE SEQUENCE [LARGE SCALE GENOMIC DNA]</scope>
    <source>
        <strain evidence="21">S3790</strain>
        <strain evidence="20">S3895</strain>
    </source>
</reference>
<proteinExistence type="inferred from homology"/>
<keyword evidence="5 16" id="KW-0285">Flavoprotein</keyword>
<evidence type="ECO:0000256" key="9">
    <source>
        <dbReference type="ARBA" id="ARBA00022989"/>
    </source>
</evidence>
<name>A0A5S3VD88_9GAMM</name>
<keyword evidence="3" id="KW-0997">Cell inner membrane</keyword>
<evidence type="ECO:0000256" key="5">
    <source>
        <dbReference type="ARBA" id="ARBA00022630"/>
    </source>
</evidence>
<evidence type="ECO:0000313" key="21">
    <source>
        <dbReference type="Proteomes" id="UP000307217"/>
    </source>
</evidence>
<feature type="transmembrane region" description="Helical" evidence="16">
    <location>
        <begin position="284"/>
        <end position="302"/>
    </location>
</feature>
<keyword evidence="14 16" id="KW-0472">Membrane</keyword>
<evidence type="ECO:0000256" key="14">
    <source>
        <dbReference type="ARBA" id="ARBA00023136"/>
    </source>
</evidence>
<evidence type="ECO:0000256" key="11">
    <source>
        <dbReference type="ARBA" id="ARBA00023053"/>
    </source>
</evidence>
<keyword evidence="1 16" id="KW-0813">Transport</keyword>
<dbReference type="GO" id="GO:0005886">
    <property type="term" value="C:plasma membrane"/>
    <property type="evidence" value="ECO:0007669"/>
    <property type="project" value="UniProtKB-SubCell"/>
</dbReference>
<dbReference type="GO" id="GO:0022904">
    <property type="term" value="P:respiratory electron transport chain"/>
    <property type="evidence" value="ECO:0007669"/>
    <property type="project" value="InterPro"/>
</dbReference>
<comment type="similarity">
    <text evidence="16">Belongs to the NqrB/RnfD family.</text>
</comment>
<keyword evidence="6 16" id="KW-0288">FMN</keyword>
<sequence>MALKKFLEDIEPHFEAGGKHEKWYALYEAIATVFYTPGYVNKGGTHVRDNIDLKRIMILVWMATFPAMFFGMFNIGHQAALALGNGFEIANTWQVAIFQALGGELTAQAGWGAKIFYGACFFLPVYGTVFIVGGFWEVLFASIRKHEVNEGFFVTSVLFSLILPSTIPLWQAALGITFGVVVAKEVFGGTGRNFLNPALSGRAFLFFAYPADISGDTVWTAVDSFSGATYLGQVAQGAVDFNNMALWWDAFYGFIQGSMGETSTLALMIGGLFLIYVRIASWRIVLGVFLGMVVMSTLFNVLGSETNPAFAMPWHWHLVLGGFAFGMFFMATDPVSASFTNNGKFAYGALIGVMVVLVRVVNPAYPEGMMLAILFANLFAPLFDHFVVQSNVNRRLARV</sequence>
<keyword evidence="12 16" id="KW-0406">Ion transport</keyword>
<keyword evidence="11 16" id="KW-0915">Sodium</keyword>
<feature type="transmembrane region" description="Helical" evidence="16">
    <location>
        <begin position="250"/>
        <end position="277"/>
    </location>
</feature>
<comment type="caution">
    <text evidence="18">The sequence shown here is derived from an EMBL/GenBank/DDBJ whole genome shotgun (WGS) entry which is preliminary data.</text>
</comment>
<keyword evidence="8 16" id="KW-1278">Translocase</keyword>
<keyword evidence="13 16" id="KW-0830">Ubiquinone</keyword>
<reference evidence="18" key="3">
    <citation type="submission" date="2019-09" db="EMBL/GenBank/DDBJ databases">
        <title>Co-occurence of chitin degradation, pigmentation and bioactivity in marine Pseudoalteromonas.</title>
        <authorList>
            <person name="Sonnenschein E.C."/>
            <person name="Bech P.K."/>
        </authorList>
    </citation>
    <scope>NUCLEOTIDE SEQUENCE</scope>
    <source>
        <strain evidence="18">S3790</strain>
        <strain evidence="19">S3895</strain>
    </source>
</reference>
<evidence type="ECO:0000256" key="4">
    <source>
        <dbReference type="ARBA" id="ARBA00022553"/>
    </source>
</evidence>
<dbReference type="Pfam" id="PF03116">
    <property type="entry name" value="NQR2_RnfD_RnfE"/>
    <property type="match status" value="1"/>
</dbReference>
<evidence type="ECO:0000256" key="3">
    <source>
        <dbReference type="ARBA" id="ARBA00022519"/>
    </source>
</evidence>
<dbReference type="PIRSF" id="PIRSF016055">
    <property type="entry name" value="NADH-UbQ_OxRdtase_B_su"/>
    <property type="match status" value="1"/>
</dbReference>
<comment type="cofactor">
    <cofactor evidence="16 17">
        <name>FMN</name>
        <dbReference type="ChEBI" id="CHEBI:58210"/>
    </cofactor>
</comment>
<keyword evidence="20" id="KW-1185">Reference proteome</keyword>
<dbReference type="Proteomes" id="UP000307164">
    <property type="component" value="Unassembled WGS sequence"/>
</dbReference>
<dbReference type="GO" id="GO:0006814">
    <property type="term" value="P:sodium ion transport"/>
    <property type="evidence" value="ECO:0007669"/>
    <property type="project" value="UniProtKB-UniRule"/>
</dbReference>
<dbReference type="EMBL" id="PNBW01000020">
    <property type="protein sequence ID" value="TMO77423.1"/>
    <property type="molecule type" value="Genomic_DNA"/>
</dbReference>
<feature type="modified residue" description="FMN phosphoryl threonine" evidence="16 17">
    <location>
        <position position="229"/>
    </location>
</feature>
<feature type="transmembrane region" description="Helical" evidence="16">
    <location>
        <begin position="314"/>
        <end position="332"/>
    </location>
</feature>
<gene>
    <name evidence="16" type="primary">nqrB</name>
    <name evidence="18" type="ORF">CWC19_01900</name>
    <name evidence="19" type="ORF">CWC20_04400</name>
</gene>
<dbReference type="InterPro" id="IPR004338">
    <property type="entry name" value="NqrB/RnfD"/>
</dbReference>
<dbReference type="AlphaFoldDB" id="A0A5S3VD88"/>
<dbReference type="NCBIfam" id="NF003756">
    <property type="entry name" value="PRK05349.1"/>
    <property type="match status" value="1"/>
</dbReference>
<dbReference type="OrthoDB" id="9776359at2"/>
<accession>A0A5S3VD88</accession>
<reference evidence="20 21" key="1">
    <citation type="submission" date="2018-01" db="EMBL/GenBank/DDBJ databases">
        <authorList>
            <person name="Paulsen S."/>
            <person name="Gram L.K."/>
        </authorList>
    </citation>
    <scope>NUCLEOTIDE SEQUENCE [LARGE SCALE GENOMIC DNA]</scope>
    <source>
        <strain evidence="18 21">S3790</strain>
        <strain evidence="19 20">S3895</strain>
    </source>
</reference>
<dbReference type="InterPro" id="IPR010966">
    <property type="entry name" value="NqrB"/>
</dbReference>
<dbReference type="GO" id="GO:0010181">
    <property type="term" value="F:FMN binding"/>
    <property type="evidence" value="ECO:0007669"/>
    <property type="project" value="InterPro"/>
</dbReference>
<feature type="transmembrane region" description="Helical" evidence="16">
    <location>
        <begin position="368"/>
        <end position="388"/>
    </location>
</feature>
<keyword evidence="7 16" id="KW-0812">Transmembrane</keyword>
<evidence type="ECO:0000313" key="19">
    <source>
        <dbReference type="EMBL" id="TMO77423.1"/>
    </source>
</evidence>
<comment type="catalytic activity">
    <reaction evidence="16">
        <text>a ubiquinone + n Na(+)(in) + NADH + H(+) = a ubiquinol + n Na(+)(out) + NAD(+)</text>
        <dbReference type="Rhea" id="RHEA:47748"/>
        <dbReference type="Rhea" id="RHEA-COMP:9565"/>
        <dbReference type="Rhea" id="RHEA-COMP:9566"/>
        <dbReference type="ChEBI" id="CHEBI:15378"/>
        <dbReference type="ChEBI" id="CHEBI:16389"/>
        <dbReference type="ChEBI" id="CHEBI:17976"/>
        <dbReference type="ChEBI" id="CHEBI:29101"/>
        <dbReference type="ChEBI" id="CHEBI:57540"/>
        <dbReference type="ChEBI" id="CHEBI:57945"/>
        <dbReference type="EC" id="7.2.1.1"/>
    </reaction>
</comment>
<evidence type="ECO:0000256" key="8">
    <source>
        <dbReference type="ARBA" id="ARBA00022967"/>
    </source>
</evidence>
<organism evidence="18 21">
    <name type="scientific">Pseudoalteromonas aurantia</name>
    <dbReference type="NCBI Taxonomy" id="43654"/>
    <lineage>
        <taxon>Bacteria</taxon>
        <taxon>Pseudomonadati</taxon>
        <taxon>Pseudomonadota</taxon>
        <taxon>Gammaproteobacteria</taxon>
        <taxon>Alteromonadales</taxon>
        <taxon>Pseudoalteromonadaceae</taxon>
        <taxon>Pseudoalteromonas</taxon>
    </lineage>
</organism>
<comment type="subunit">
    <text evidence="16">Composed of six subunits; NqrA, NqrB, NqrC, NqrD, NqrE and NqrF.</text>
</comment>
<evidence type="ECO:0000256" key="6">
    <source>
        <dbReference type="ARBA" id="ARBA00022643"/>
    </source>
</evidence>
<dbReference type="EMBL" id="PNBX01000006">
    <property type="protein sequence ID" value="TMO70213.1"/>
    <property type="molecule type" value="Genomic_DNA"/>
</dbReference>
<feature type="transmembrane region" description="Helical" evidence="16">
    <location>
        <begin position="56"/>
        <end position="75"/>
    </location>
</feature>
<evidence type="ECO:0000256" key="2">
    <source>
        <dbReference type="ARBA" id="ARBA00022475"/>
    </source>
</evidence>
<comment type="function">
    <text evidence="16">NQR complex catalyzes the reduction of ubiquinone-1 to ubiquinol by two successive reactions, coupled with the transport of Na(+) ions from the cytoplasm to the periplasm. NqrA to NqrE are probably involved in the second step, the conversion of ubisemiquinone to ubiquinol.</text>
</comment>
<feature type="transmembrane region" description="Helical" evidence="16">
    <location>
        <begin position="344"/>
        <end position="362"/>
    </location>
</feature>
<evidence type="ECO:0000313" key="20">
    <source>
        <dbReference type="Proteomes" id="UP000307164"/>
    </source>
</evidence>
<feature type="transmembrane region" description="Helical" evidence="16">
    <location>
        <begin position="115"/>
        <end position="139"/>
    </location>
</feature>
<dbReference type="Proteomes" id="UP000307217">
    <property type="component" value="Unassembled WGS sequence"/>
</dbReference>
<protein>
    <recommendedName>
        <fullName evidence="16">Na(+)-translocating NADH-quinone reductase subunit B</fullName>
        <shortName evidence="16">Na(+)-NQR subunit B</shortName>
        <shortName evidence="16">Na(+)-translocating NQR subunit B</shortName>
        <ecNumber evidence="16">7.2.1.1</ecNumber>
    </recommendedName>
    <alternativeName>
        <fullName evidence="16">NQR complex subunit B</fullName>
    </alternativeName>
    <alternativeName>
        <fullName evidence="16">NQR-1 subunit B</fullName>
    </alternativeName>
</protein>
<keyword evidence="4 16" id="KW-0597">Phosphoprotein</keyword>
<keyword evidence="15 16" id="KW-0739">Sodium transport</keyword>
<dbReference type="GO" id="GO:0055085">
    <property type="term" value="P:transmembrane transport"/>
    <property type="evidence" value="ECO:0007669"/>
    <property type="project" value="InterPro"/>
</dbReference>
<keyword evidence="9 16" id="KW-1133">Transmembrane helix</keyword>
<feature type="transmembrane region" description="Helical" evidence="16">
    <location>
        <begin position="151"/>
        <end position="170"/>
    </location>
</feature>
<evidence type="ECO:0000256" key="7">
    <source>
        <dbReference type="ARBA" id="ARBA00022692"/>
    </source>
</evidence>
<evidence type="ECO:0000256" key="10">
    <source>
        <dbReference type="ARBA" id="ARBA00023027"/>
    </source>
</evidence>
<dbReference type="PANTHER" id="PTHR30578:SF1">
    <property type="entry name" value="NA(+)-TRANSLOCATING NADH-QUINONE REDUCTASE SUBUNIT B"/>
    <property type="match status" value="1"/>
</dbReference>
<comment type="subcellular location">
    <subcellularLocation>
        <location evidence="16">Cell membrane</location>
        <topology evidence="16">Multi-pass membrane protein</topology>
    </subcellularLocation>
</comment>
<dbReference type="PANTHER" id="PTHR30578">
    <property type="entry name" value="ELECTRON TRANSPORT COMPLEX PROTEIN RNFD"/>
    <property type="match status" value="1"/>
</dbReference>
<dbReference type="EC" id="7.2.1.1" evidence="16"/>
<dbReference type="HAMAP" id="MF_00426">
    <property type="entry name" value="NqrB"/>
    <property type="match status" value="1"/>
</dbReference>
<evidence type="ECO:0000256" key="13">
    <source>
        <dbReference type="ARBA" id="ARBA00023075"/>
    </source>
</evidence>
<dbReference type="NCBIfam" id="TIGR01937">
    <property type="entry name" value="nqrB"/>
    <property type="match status" value="1"/>
</dbReference>
<keyword evidence="10 16" id="KW-0520">NAD</keyword>
<evidence type="ECO:0000313" key="18">
    <source>
        <dbReference type="EMBL" id="TMO70213.1"/>
    </source>
</evidence>
<evidence type="ECO:0000256" key="15">
    <source>
        <dbReference type="ARBA" id="ARBA00023201"/>
    </source>
</evidence>
<dbReference type="GO" id="GO:0016655">
    <property type="term" value="F:oxidoreductase activity, acting on NAD(P)H, quinone or similar compound as acceptor"/>
    <property type="evidence" value="ECO:0007669"/>
    <property type="project" value="UniProtKB-UniRule"/>
</dbReference>
<evidence type="ECO:0000256" key="17">
    <source>
        <dbReference type="PIRSR" id="PIRSR016055-50"/>
    </source>
</evidence>
<evidence type="ECO:0000256" key="1">
    <source>
        <dbReference type="ARBA" id="ARBA00022448"/>
    </source>
</evidence>
<keyword evidence="2 16" id="KW-1003">Cell membrane</keyword>
<dbReference type="RefSeq" id="WP_138589726.1">
    <property type="nucleotide sequence ID" value="NZ_PNBW01000020.1"/>
</dbReference>